<feature type="compositionally biased region" description="Polar residues" evidence="3">
    <location>
        <begin position="295"/>
        <end position="306"/>
    </location>
</feature>
<feature type="signal peptide" evidence="5">
    <location>
        <begin position="1"/>
        <end position="22"/>
    </location>
</feature>
<evidence type="ECO:0000259" key="6">
    <source>
        <dbReference type="PROSITE" id="PS50093"/>
    </source>
</evidence>
<feature type="domain" description="PKD" evidence="6">
    <location>
        <begin position="83"/>
        <end position="117"/>
    </location>
</feature>
<dbReference type="PROSITE" id="PS50093">
    <property type="entry name" value="PKD"/>
    <property type="match status" value="1"/>
</dbReference>
<dbReference type="PANTHER" id="PTHR11861:SF10">
    <property type="entry name" value="TRANSMEMBRANE PROTEIN 130"/>
    <property type="match status" value="1"/>
</dbReference>
<feature type="chain" id="PRO_5039022402" description="PKD domain-containing protein" evidence="5">
    <location>
        <begin position="23"/>
        <end position="329"/>
    </location>
</feature>
<dbReference type="InterPro" id="IPR013783">
    <property type="entry name" value="Ig-like_fold"/>
</dbReference>
<dbReference type="EMBL" id="JAFIRN010000002">
    <property type="protein sequence ID" value="KAG5854368.1"/>
    <property type="molecule type" value="Genomic_DNA"/>
</dbReference>
<dbReference type="PANTHER" id="PTHR11861">
    <property type="entry name" value="MELANOCYTE PROTEIN PMEL 17-RELATED"/>
    <property type="match status" value="1"/>
</dbReference>
<evidence type="ECO:0000256" key="3">
    <source>
        <dbReference type="SAM" id="MobiDB-lite"/>
    </source>
</evidence>
<name>A0A9D3S4G1_ANGAN</name>
<evidence type="ECO:0000256" key="1">
    <source>
        <dbReference type="ARBA" id="ARBA00022729"/>
    </source>
</evidence>
<dbReference type="SUPFAM" id="SSF49299">
    <property type="entry name" value="PKD domain"/>
    <property type="match status" value="1"/>
</dbReference>
<dbReference type="Gene3D" id="2.60.40.10">
    <property type="entry name" value="Immunoglobulins"/>
    <property type="match status" value="1"/>
</dbReference>
<proteinExistence type="predicted"/>
<dbReference type="Proteomes" id="UP001044222">
    <property type="component" value="Unassembled WGS sequence"/>
</dbReference>
<dbReference type="CDD" id="cd00146">
    <property type="entry name" value="PKD"/>
    <property type="match status" value="1"/>
</dbReference>
<organism evidence="7 8">
    <name type="scientific">Anguilla anguilla</name>
    <name type="common">European freshwater eel</name>
    <name type="synonym">Muraena anguilla</name>
    <dbReference type="NCBI Taxonomy" id="7936"/>
    <lineage>
        <taxon>Eukaryota</taxon>
        <taxon>Metazoa</taxon>
        <taxon>Chordata</taxon>
        <taxon>Craniata</taxon>
        <taxon>Vertebrata</taxon>
        <taxon>Euteleostomi</taxon>
        <taxon>Actinopterygii</taxon>
        <taxon>Neopterygii</taxon>
        <taxon>Teleostei</taxon>
        <taxon>Anguilliformes</taxon>
        <taxon>Anguillidae</taxon>
        <taxon>Anguilla</taxon>
    </lineage>
</organism>
<reference evidence="7" key="1">
    <citation type="submission" date="2021-01" db="EMBL/GenBank/DDBJ databases">
        <title>A chromosome-scale assembly of European eel, Anguilla anguilla.</title>
        <authorList>
            <person name="Henkel C."/>
            <person name="Jong-Raadsen S.A."/>
            <person name="Dufour S."/>
            <person name="Weltzien F.-A."/>
            <person name="Palstra A.P."/>
            <person name="Pelster B."/>
            <person name="Spaink H.P."/>
            <person name="Van Den Thillart G.E."/>
            <person name="Jansen H."/>
            <person name="Zahm M."/>
            <person name="Klopp C."/>
            <person name="Cedric C."/>
            <person name="Louis A."/>
            <person name="Berthelot C."/>
            <person name="Parey E."/>
            <person name="Roest Crollius H."/>
            <person name="Montfort J."/>
            <person name="Robinson-Rechavi M."/>
            <person name="Bucao C."/>
            <person name="Bouchez O."/>
            <person name="Gislard M."/>
            <person name="Lluch J."/>
            <person name="Milhes M."/>
            <person name="Lampietro C."/>
            <person name="Lopez Roques C."/>
            <person name="Donnadieu C."/>
            <person name="Braasch I."/>
            <person name="Desvignes T."/>
            <person name="Postlethwait J."/>
            <person name="Bobe J."/>
            <person name="Guiguen Y."/>
            <person name="Dirks R."/>
        </authorList>
    </citation>
    <scope>NUCLEOTIDE SEQUENCE</scope>
    <source>
        <strain evidence="7">Tag_6206</strain>
        <tissue evidence="7">Liver</tissue>
    </source>
</reference>
<evidence type="ECO:0000313" key="7">
    <source>
        <dbReference type="EMBL" id="KAG5854368.1"/>
    </source>
</evidence>
<dbReference type="GO" id="GO:0005886">
    <property type="term" value="C:plasma membrane"/>
    <property type="evidence" value="ECO:0007669"/>
    <property type="project" value="TreeGrafter"/>
</dbReference>
<evidence type="ECO:0000256" key="2">
    <source>
        <dbReference type="ARBA" id="ARBA00023180"/>
    </source>
</evidence>
<keyword evidence="4" id="KW-1133">Transmembrane helix</keyword>
<dbReference type="Pfam" id="PF00801">
    <property type="entry name" value="PKD"/>
    <property type="match status" value="1"/>
</dbReference>
<keyword evidence="2" id="KW-0325">Glycoprotein</keyword>
<keyword evidence="8" id="KW-1185">Reference proteome</keyword>
<accession>A0A9D3S4G1</accession>
<gene>
    <name evidence="7" type="ORF">ANANG_G00037100</name>
</gene>
<keyword evidence="1 5" id="KW-0732">Signal</keyword>
<evidence type="ECO:0000256" key="5">
    <source>
        <dbReference type="SAM" id="SignalP"/>
    </source>
</evidence>
<sequence>MHMCRMKCVAVFVYFSISLVRQAVYTDDTINLSEMASGKLTFRQMEGNETYLRSTLELAADIPTEASFELFDPRHVFRYVKFTYTWDLGNGEVIVGKEPFVRYNYNSSGNYTVRLTLGAYWARHTRLTGFYSTDLKVLDAIRTIELMGPSDYKVSQSTSLSVFVGGSPPMWICWSMVPNCVAVSPASCHWVKLYGNIFNLNYTFTSVGKYCLNLTVRNDISTLQTSYDIIAWRDPTSNLLFIFPCATLILSTFALIIATACRSKRKAKRNTVEVANFNFSPEAPKMETKYKSLGRSPNFNSTPSSQKKSEIQPLLIHSRESSSTCFSQL</sequence>
<comment type="caution">
    <text evidence="7">The sequence shown here is derived from an EMBL/GenBank/DDBJ whole genome shotgun (WGS) entry which is preliminary data.</text>
</comment>
<protein>
    <recommendedName>
        <fullName evidence="6">PKD domain-containing protein</fullName>
    </recommendedName>
</protein>
<dbReference type="AlphaFoldDB" id="A0A9D3S4G1"/>
<evidence type="ECO:0000313" key="8">
    <source>
        <dbReference type="Proteomes" id="UP001044222"/>
    </source>
</evidence>
<dbReference type="InterPro" id="IPR045219">
    <property type="entry name" value="PKAT"/>
</dbReference>
<feature type="region of interest" description="Disordered" evidence="3">
    <location>
        <begin position="291"/>
        <end position="313"/>
    </location>
</feature>
<dbReference type="InterPro" id="IPR000601">
    <property type="entry name" value="PKD_dom"/>
</dbReference>
<keyword evidence="4" id="KW-0812">Transmembrane</keyword>
<evidence type="ECO:0000256" key="4">
    <source>
        <dbReference type="SAM" id="Phobius"/>
    </source>
</evidence>
<keyword evidence="4" id="KW-0472">Membrane</keyword>
<dbReference type="InterPro" id="IPR035986">
    <property type="entry name" value="PKD_dom_sf"/>
</dbReference>
<feature type="transmembrane region" description="Helical" evidence="4">
    <location>
        <begin position="239"/>
        <end position="261"/>
    </location>
</feature>